<name>A0AAD5YTR9_9AGAR</name>
<evidence type="ECO:0000313" key="2">
    <source>
        <dbReference type="EMBL" id="KAJ3573454.1"/>
    </source>
</evidence>
<protein>
    <submittedName>
        <fullName evidence="2">Uncharacterized protein</fullName>
    </submittedName>
</protein>
<evidence type="ECO:0000256" key="1">
    <source>
        <dbReference type="SAM" id="MobiDB-lite"/>
    </source>
</evidence>
<feature type="region of interest" description="Disordered" evidence="1">
    <location>
        <begin position="149"/>
        <end position="170"/>
    </location>
</feature>
<reference evidence="2" key="1">
    <citation type="submission" date="2022-07" db="EMBL/GenBank/DDBJ databases">
        <title>Genome Sequence of Leucocoprinus birnbaumii.</title>
        <authorList>
            <person name="Buettner E."/>
        </authorList>
    </citation>
    <scope>NUCLEOTIDE SEQUENCE</scope>
    <source>
        <strain evidence="2">VT141</strain>
    </source>
</reference>
<accession>A0AAD5YTR9</accession>
<sequence>MVPAPAAVLAEDPKAHRFWHAQVLGVFHAEVQHIGLKSRDLAWKTVEFLAGYCKAAQGWLLDVQPGGGIEDSYAFSFLDPSLVVRAAHLIPAFNGGRTSRLLPYQGRTEARGDGEKDDWVNYYVNIFADRDMFMRHLGLGVGHQHCTAASPSPPIIADPQDNPPTREGEDYEIEDDAATLSLPADVDQNHRDIGLLGLTEDDEDMLNMSDIDDSEDAEEESDDTGSGGSGDEDSYGDM</sequence>
<dbReference type="EMBL" id="JANIEX010000102">
    <property type="protein sequence ID" value="KAJ3573454.1"/>
    <property type="molecule type" value="Genomic_DNA"/>
</dbReference>
<evidence type="ECO:0000313" key="3">
    <source>
        <dbReference type="Proteomes" id="UP001213000"/>
    </source>
</evidence>
<feature type="compositionally biased region" description="Acidic residues" evidence="1">
    <location>
        <begin position="199"/>
        <end position="223"/>
    </location>
</feature>
<organism evidence="2 3">
    <name type="scientific">Leucocoprinus birnbaumii</name>
    <dbReference type="NCBI Taxonomy" id="56174"/>
    <lineage>
        <taxon>Eukaryota</taxon>
        <taxon>Fungi</taxon>
        <taxon>Dikarya</taxon>
        <taxon>Basidiomycota</taxon>
        <taxon>Agaricomycotina</taxon>
        <taxon>Agaricomycetes</taxon>
        <taxon>Agaricomycetidae</taxon>
        <taxon>Agaricales</taxon>
        <taxon>Agaricineae</taxon>
        <taxon>Agaricaceae</taxon>
        <taxon>Leucocoprinus</taxon>
    </lineage>
</organism>
<proteinExistence type="predicted"/>
<keyword evidence="3" id="KW-1185">Reference proteome</keyword>
<feature type="region of interest" description="Disordered" evidence="1">
    <location>
        <begin position="185"/>
        <end position="238"/>
    </location>
</feature>
<comment type="caution">
    <text evidence="2">The sequence shown here is derived from an EMBL/GenBank/DDBJ whole genome shotgun (WGS) entry which is preliminary data.</text>
</comment>
<dbReference type="Proteomes" id="UP001213000">
    <property type="component" value="Unassembled WGS sequence"/>
</dbReference>
<gene>
    <name evidence="2" type="ORF">NP233_g2424</name>
</gene>
<dbReference type="AlphaFoldDB" id="A0AAD5YTR9"/>